<sequence>MNVELITKEDLKQFKNEMLTEMKHLLKPGQGQSKQWLKSYEVRKLLNISPGTLQNLRVNGTLRYTKIGGLLYYKLDGQADGDFNNCFSRICAGGL</sequence>
<dbReference type="STRING" id="714943.Mucpa_0520"/>
<dbReference type="AlphaFoldDB" id="H1Y1Q3"/>
<dbReference type="OrthoDB" id="1524679at2"/>
<proteinExistence type="predicted"/>
<organism evidence="1 2">
    <name type="scientific">Mucilaginibacter paludis DSM 18603</name>
    <dbReference type="NCBI Taxonomy" id="714943"/>
    <lineage>
        <taxon>Bacteria</taxon>
        <taxon>Pseudomonadati</taxon>
        <taxon>Bacteroidota</taxon>
        <taxon>Sphingobacteriia</taxon>
        <taxon>Sphingobacteriales</taxon>
        <taxon>Sphingobacteriaceae</taxon>
        <taxon>Mucilaginibacter</taxon>
    </lineage>
</organism>
<dbReference type="EMBL" id="CM001403">
    <property type="protein sequence ID" value="EHQ24712.1"/>
    <property type="molecule type" value="Genomic_DNA"/>
</dbReference>
<evidence type="ECO:0000313" key="1">
    <source>
        <dbReference type="EMBL" id="EHQ24712.1"/>
    </source>
</evidence>
<dbReference type="HOGENOM" id="CLU_133781_4_0_10"/>
<reference evidence="1" key="1">
    <citation type="submission" date="2011-09" db="EMBL/GenBank/DDBJ databases">
        <title>The permanent draft genome of Mucilaginibacter paludis DSM 18603.</title>
        <authorList>
            <consortium name="US DOE Joint Genome Institute (JGI-PGF)"/>
            <person name="Lucas S."/>
            <person name="Han J."/>
            <person name="Lapidus A."/>
            <person name="Bruce D."/>
            <person name="Goodwin L."/>
            <person name="Pitluck S."/>
            <person name="Peters L."/>
            <person name="Kyrpides N."/>
            <person name="Mavromatis K."/>
            <person name="Ivanova N."/>
            <person name="Mikhailova N."/>
            <person name="Held B."/>
            <person name="Detter J.C."/>
            <person name="Tapia R."/>
            <person name="Han C."/>
            <person name="Land M."/>
            <person name="Hauser L."/>
            <person name="Markowitz V."/>
            <person name="Cheng J.-F."/>
            <person name="Hugenholtz P."/>
            <person name="Woyke T."/>
            <person name="Wu D."/>
            <person name="Tindall B."/>
            <person name="Brambilla E."/>
            <person name="Klenk H.-P."/>
            <person name="Eisen J.A."/>
        </authorList>
    </citation>
    <scope>NUCLEOTIDE SEQUENCE [LARGE SCALE GENOMIC DNA]</scope>
    <source>
        <strain evidence="1">DSM 18603</strain>
    </source>
</reference>
<evidence type="ECO:0008006" key="3">
    <source>
        <dbReference type="Google" id="ProtNLM"/>
    </source>
</evidence>
<keyword evidence="2" id="KW-1185">Reference proteome</keyword>
<dbReference type="PANTHER" id="PTHR34585">
    <property type="match status" value="1"/>
</dbReference>
<dbReference type="PANTHER" id="PTHR34585:SF22">
    <property type="entry name" value="HELIX-TURN-HELIX DOMAIN-CONTAINING PROTEIN"/>
    <property type="match status" value="1"/>
</dbReference>
<dbReference type="RefSeq" id="WP_008504268.1">
    <property type="nucleotide sequence ID" value="NZ_CM001403.1"/>
</dbReference>
<gene>
    <name evidence="1" type="ORF">Mucpa_0520</name>
</gene>
<dbReference type="eggNOG" id="ENOG5032YCE">
    <property type="taxonomic scope" value="Bacteria"/>
</dbReference>
<evidence type="ECO:0000313" key="2">
    <source>
        <dbReference type="Proteomes" id="UP000002774"/>
    </source>
</evidence>
<name>H1Y1Q3_9SPHI</name>
<dbReference type="Proteomes" id="UP000002774">
    <property type="component" value="Chromosome"/>
</dbReference>
<protein>
    <recommendedName>
        <fullName evidence="3">Helix-turn-helix domain-containing protein</fullName>
    </recommendedName>
</protein>
<accession>H1Y1Q3</accession>